<dbReference type="InterPro" id="IPR020845">
    <property type="entry name" value="AMP-binding_CS"/>
</dbReference>
<organism evidence="4 5">
    <name type="scientific">Calycina marina</name>
    <dbReference type="NCBI Taxonomy" id="1763456"/>
    <lineage>
        <taxon>Eukaryota</taxon>
        <taxon>Fungi</taxon>
        <taxon>Dikarya</taxon>
        <taxon>Ascomycota</taxon>
        <taxon>Pezizomycotina</taxon>
        <taxon>Leotiomycetes</taxon>
        <taxon>Helotiales</taxon>
        <taxon>Pezizellaceae</taxon>
        <taxon>Calycina</taxon>
    </lineage>
</organism>
<gene>
    <name evidence="4" type="ORF">BJ878DRAFT_574050</name>
</gene>
<name>A0A9P7Z779_9HELO</name>
<dbReference type="InterPro" id="IPR013120">
    <property type="entry name" value="FAR_NAD-bd"/>
</dbReference>
<keyword evidence="2" id="KW-0597">Phosphoprotein</keyword>
<evidence type="ECO:0000256" key="2">
    <source>
        <dbReference type="ARBA" id="ARBA00022553"/>
    </source>
</evidence>
<feature type="domain" description="Polyketide synthase-like phosphopantetheine-binding" evidence="3">
    <location>
        <begin position="621"/>
        <end position="702"/>
    </location>
</feature>
<dbReference type="InterPro" id="IPR036291">
    <property type="entry name" value="NAD(P)-bd_dom_sf"/>
</dbReference>
<dbReference type="EMBL" id="MU253805">
    <property type="protein sequence ID" value="KAG9246422.1"/>
    <property type="molecule type" value="Genomic_DNA"/>
</dbReference>
<dbReference type="AlphaFoldDB" id="A0A9P7Z779"/>
<dbReference type="InterPro" id="IPR042099">
    <property type="entry name" value="ANL_N_sf"/>
</dbReference>
<dbReference type="Gene3D" id="3.40.50.12780">
    <property type="entry name" value="N-terminal domain of ligase-like"/>
    <property type="match status" value="1"/>
</dbReference>
<dbReference type="InterPro" id="IPR000873">
    <property type="entry name" value="AMP-dep_synth/lig_dom"/>
</dbReference>
<dbReference type="Proteomes" id="UP000887226">
    <property type="component" value="Unassembled WGS sequence"/>
</dbReference>
<dbReference type="InterPro" id="IPR036736">
    <property type="entry name" value="ACP-like_sf"/>
</dbReference>
<dbReference type="PANTHER" id="PTHR43439">
    <property type="entry name" value="PHENYLACETATE-COENZYME A LIGASE"/>
    <property type="match status" value="1"/>
</dbReference>
<evidence type="ECO:0000313" key="5">
    <source>
        <dbReference type="Proteomes" id="UP000887226"/>
    </source>
</evidence>
<dbReference type="PROSITE" id="PS00455">
    <property type="entry name" value="AMP_BINDING"/>
    <property type="match status" value="1"/>
</dbReference>
<keyword evidence="5" id="KW-1185">Reference proteome</keyword>
<dbReference type="Pfam" id="PF00550">
    <property type="entry name" value="PP-binding"/>
    <property type="match status" value="1"/>
</dbReference>
<dbReference type="InterPro" id="IPR020806">
    <property type="entry name" value="PKS_PP-bd"/>
</dbReference>
<evidence type="ECO:0000259" key="3">
    <source>
        <dbReference type="SMART" id="SM00823"/>
    </source>
</evidence>
<dbReference type="PANTHER" id="PTHR43439:SF2">
    <property type="entry name" value="ENZYME, PUTATIVE (JCVI)-RELATED"/>
    <property type="match status" value="1"/>
</dbReference>
<dbReference type="SUPFAM" id="SSF56801">
    <property type="entry name" value="Acetyl-CoA synthetase-like"/>
    <property type="match status" value="1"/>
</dbReference>
<evidence type="ECO:0000256" key="1">
    <source>
        <dbReference type="ARBA" id="ARBA00022450"/>
    </source>
</evidence>
<proteinExistence type="predicted"/>
<accession>A0A9P7Z779</accession>
<dbReference type="InterPro" id="IPR051414">
    <property type="entry name" value="Adenylate-forming_Reductase"/>
</dbReference>
<dbReference type="Pfam" id="PF00501">
    <property type="entry name" value="AMP-binding"/>
    <property type="match status" value="1"/>
</dbReference>
<dbReference type="InterPro" id="IPR009081">
    <property type="entry name" value="PP-bd_ACP"/>
</dbReference>
<dbReference type="SUPFAM" id="SSF51735">
    <property type="entry name" value="NAD(P)-binding Rossmann-fold domains"/>
    <property type="match status" value="1"/>
</dbReference>
<keyword evidence="1" id="KW-0596">Phosphopantetheine</keyword>
<dbReference type="Pfam" id="PF23562">
    <property type="entry name" value="AMP-binding_C_3"/>
    <property type="match status" value="1"/>
</dbReference>
<dbReference type="Pfam" id="PF07993">
    <property type="entry name" value="NAD_binding_4"/>
    <property type="match status" value="1"/>
</dbReference>
<sequence>MTVTEIHNAYGFTRVSDSDTFADATCQRTRVQAINAKSDDDEAQARGKGTRTGKEINSLPALVYYNAIHNPSHLFCLQSAFRKQLPQADFTEVTFLELAYAVERCCAWLLANVEGIHPAEVCGAGAETGTGGDVEIRKCKPVALFLESDPGLFCYIVALLALNVPCVLLSIRLSPQAIVHLLQQTEATTVLVSNRTNANVKKAFSGDQQVLSTSPNLLIAPIFDEFLNSPHSKLSWTHSCDRLVREDDRNVIILHSSGSTGLPKPISLAHRYLLGYATCHEFPESSDESTKGINFSTLPLFHGFGVLAPSLALSVGKAFCLPPSTTIVSGKLLIDLLQQNYFTSLMTVPTILEDVTLLDDFTGLPSNVLAALDFVAVGGGGMNPAVAEKVHSNGINLLNHFGATELGALAPIFRPTDNYDYRYLKIRKDLGLKLEKLEGDDFEPGSCKLIGYPFGWNSDFELQDRLLSNPRNPTSEVKILGRNDDLIVLSTGEKVLPYIVERELELSPQIRRAIVFGNGQAEVGVIVEPTSSIASEEEFIDSIWESVLRANSLMDAHGQISSKSVIIIKAAEKSIPLSDKGQPQRKAVYELFGGEIQLVYESLGSQTEGLEVELDIDNSEVGLRALVRSCLPPHSKDADWADDEDFINLGMDSLQATRLRRALGASLRKMQHAVFCKKDLPADFIYSHPSISQLSKALTDQANGQHTELNRGEIMNALALKYTSAVASAVVLITGTTGNLGSHAVQALGDNPAVKSVICFIRAETLESREPRALEKRQKNAWTARNIELSETASAKVKYLPWSPGKDLLGLSQDEFWQLAGEITHVFHGAWPMDFKMKVTSFEPQINSVQSLVDLCSLAHRLRPTIIPKFLLASSIAVAGHYELDKLSTVVPEAPMVDPNSTLPIGYAEAKWVCEKLFEGIQNACDIQPVIVRIGQLAGSQATGYWAVTEHFPALVRYSQNIGAIPDLQGTLSWLPVDIAAMVVSDILLAVGTQYPILHLENPVRQPFVDVMATIARKIGFQFKPRLPFPEWLERVKASEGQTSSLMEFYENHFIRMSSGSMALDTTFCRKVSPTLDASAAVSEQFVGKCVDFWTKAGLLESSP</sequence>
<protein>
    <recommendedName>
        <fullName evidence="3">Polyketide synthase-like phosphopantetheine-binding domain-containing protein</fullName>
    </recommendedName>
</protein>
<dbReference type="GO" id="GO:0031177">
    <property type="term" value="F:phosphopantetheine binding"/>
    <property type="evidence" value="ECO:0007669"/>
    <property type="project" value="InterPro"/>
</dbReference>
<dbReference type="SUPFAM" id="SSF47336">
    <property type="entry name" value="ACP-like"/>
    <property type="match status" value="1"/>
</dbReference>
<dbReference type="Gene3D" id="1.10.1200.10">
    <property type="entry name" value="ACP-like"/>
    <property type="match status" value="1"/>
</dbReference>
<dbReference type="OrthoDB" id="429813at2759"/>
<comment type="caution">
    <text evidence="4">The sequence shown here is derived from an EMBL/GenBank/DDBJ whole genome shotgun (WGS) entry which is preliminary data.</text>
</comment>
<evidence type="ECO:0000313" key="4">
    <source>
        <dbReference type="EMBL" id="KAG9246422.1"/>
    </source>
</evidence>
<reference evidence="4" key="1">
    <citation type="journal article" date="2021" name="IMA Fungus">
        <title>Genomic characterization of three marine fungi, including Emericellopsis atlantica sp. nov. with signatures of a generalist lifestyle and marine biomass degradation.</title>
        <authorList>
            <person name="Hagestad O.C."/>
            <person name="Hou L."/>
            <person name="Andersen J.H."/>
            <person name="Hansen E.H."/>
            <person name="Altermark B."/>
            <person name="Li C."/>
            <person name="Kuhnert E."/>
            <person name="Cox R.J."/>
            <person name="Crous P.W."/>
            <person name="Spatafora J.W."/>
            <person name="Lail K."/>
            <person name="Amirebrahimi M."/>
            <person name="Lipzen A."/>
            <person name="Pangilinan J."/>
            <person name="Andreopoulos W."/>
            <person name="Hayes R.D."/>
            <person name="Ng V."/>
            <person name="Grigoriev I.V."/>
            <person name="Jackson S.A."/>
            <person name="Sutton T.D.S."/>
            <person name="Dobson A.D.W."/>
            <person name="Rama T."/>
        </authorList>
    </citation>
    <scope>NUCLEOTIDE SEQUENCE</scope>
    <source>
        <strain evidence="4">TRa3180A</strain>
    </source>
</reference>
<dbReference type="Gene3D" id="3.40.50.720">
    <property type="entry name" value="NAD(P)-binding Rossmann-like Domain"/>
    <property type="match status" value="1"/>
</dbReference>
<dbReference type="SMART" id="SM00823">
    <property type="entry name" value="PKS_PP"/>
    <property type="match status" value="1"/>
</dbReference>